<comment type="caution">
    <text evidence="2">The sequence shown here is derived from an EMBL/GenBank/DDBJ whole genome shotgun (WGS) entry which is preliminary data.</text>
</comment>
<accession>A0A941HX28</accession>
<dbReference type="AlphaFoldDB" id="A0A941HX28"/>
<protein>
    <submittedName>
        <fullName evidence="2">DUF4112 domain-containing protein</fullName>
    </submittedName>
</protein>
<keyword evidence="1" id="KW-1133">Transmembrane helix</keyword>
<evidence type="ECO:0000313" key="3">
    <source>
        <dbReference type="Proteomes" id="UP000622580"/>
    </source>
</evidence>
<name>A0A941HX28_9CAUL</name>
<gene>
    <name evidence="2" type="ORF">JKL49_13805</name>
</gene>
<dbReference type="Pfam" id="PF13430">
    <property type="entry name" value="DUF4112"/>
    <property type="match status" value="1"/>
</dbReference>
<dbReference type="EMBL" id="JAGSGD010000001">
    <property type="protein sequence ID" value="MBR7620463.1"/>
    <property type="molecule type" value="Genomic_DNA"/>
</dbReference>
<keyword evidence="1" id="KW-0472">Membrane</keyword>
<feature type="transmembrane region" description="Helical" evidence="1">
    <location>
        <begin position="68"/>
        <end position="89"/>
    </location>
</feature>
<keyword evidence="3" id="KW-1185">Reference proteome</keyword>
<sequence length="153" mass="16505">MLVAQSHIDLHNIRSSIERTKKLSDNLVGIGPLGIGLDGLLTWIPGAGELFSVGAGCLLLFDGLRARAAPMVLLQMFAILAVDTLAGAAGNLGKLADVLFTGQKWAADMLLKHMEDTIYFEGTRKDAANSPEYKDVLSRIRAGKEKRRVVFLG</sequence>
<dbReference type="Proteomes" id="UP000622580">
    <property type="component" value="Unassembled WGS sequence"/>
</dbReference>
<evidence type="ECO:0000256" key="1">
    <source>
        <dbReference type="SAM" id="Phobius"/>
    </source>
</evidence>
<dbReference type="RefSeq" id="WP_215341199.1">
    <property type="nucleotide sequence ID" value="NZ_JAGSGD010000001.1"/>
</dbReference>
<reference evidence="2" key="1">
    <citation type="submission" date="2021-04" db="EMBL/GenBank/DDBJ databases">
        <title>Draft genome assembly of strain Phenylobacterium sp. 20VBR1 using MiniION and Illumina platforms.</title>
        <authorList>
            <person name="Thomas F.A."/>
            <person name="Krishnan K.P."/>
            <person name="Sinha R.K."/>
        </authorList>
    </citation>
    <scope>NUCLEOTIDE SEQUENCE</scope>
    <source>
        <strain evidence="2">20VBR1</strain>
    </source>
</reference>
<organism evidence="2 3">
    <name type="scientific">Phenylobacterium glaciei</name>
    <dbReference type="NCBI Taxonomy" id="2803784"/>
    <lineage>
        <taxon>Bacteria</taxon>
        <taxon>Pseudomonadati</taxon>
        <taxon>Pseudomonadota</taxon>
        <taxon>Alphaproteobacteria</taxon>
        <taxon>Caulobacterales</taxon>
        <taxon>Caulobacteraceae</taxon>
        <taxon>Phenylobacterium</taxon>
    </lineage>
</organism>
<proteinExistence type="predicted"/>
<keyword evidence="1" id="KW-0812">Transmembrane</keyword>
<feature type="transmembrane region" description="Helical" evidence="1">
    <location>
        <begin position="40"/>
        <end position="61"/>
    </location>
</feature>
<evidence type="ECO:0000313" key="2">
    <source>
        <dbReference type="EMBL" id="MBR7620463.1"/>
    </source>
</evidence>
<dbReference type="InterPro" id="IPR025187">
    <property type="entry name" value="DUF4112"/>
</dbReference>